<dbReference type="eggNOG" id="COG2165">
    <property type="taxonomic scope" value="Bacteria"/>
</dbReference>
<dbReference type="Pfam" id="PF07596">
    <property type="entry name" value="SBP_bac_10"/>
    <property type="match status" value="1"/>
</dbReference>
<protein>
    <recommendedName>
        <fullName evidence="2">DUF1559 domain-containing protein</fullName>
    </recommendedName>
</protein>
<dbReference type="EMBL" id="AANZ01000022">
    <property type="protein sequence ID" value="EAQ78275.1"/>
    <property type="molecule type" value="Genomic_DNA"/>
</dbReference>
<dbReference type="RefSeq" id="WP_002651517.1">
    <property type="nucleotide sequence ID" value="NZ_CH672376.1"/>
</dbReference>
<dbReference type="PANTHER" id="PTHR30093">
    <property type="entry name" value="GENERAL SECRETION PATHWAY PROTEIN G"/>
    <property type="match status" value="1"/>
</dbReference>
<gene>
    <name evidence="3" type="ORF">DSM3645_18101</name>
</gene>
<reference evidence="3 4" key="1">
    <citation type="submission" date="2006-02" db="EMBL/GenBank/DDBJ databases">
        <authorList>
            <person name="Amann R."/>
            <person name="Ferriera S."/>
            <person name="Johnson J."/>
            <person name="Kravitz S."/>
            <person name="Halpern A."/>
            <person name="Remington K."/>
            <person name="Beeson K."/>
            <person name="Tran B."/>
            <person name="Rogers Y.-H."/>
            <person name="Friedman R."/>
            <person name="Venter J.C."/>
        </authorList>
    </citation>
    <scope>NUCLEOTIDE SEQUENCE [LARGE SCALE GENOMIC DNA]</scope>
    <source>
        <strain evidence="3 4">DSM 3645</strain>
    </source>
</reference>
<evidence type="ECO:0000256" key="1">
    <source>
        <dbReference type="SAM" id="Phobius"/>
    </source>
</evidence>
<dbReference type="SUPFAM" id="SSF54523">
    <property type="entry name" value="Pili subunits"/>
    <property type="match status" value="1"/>
</dbReference>
<evidence type="ECO:0000259" key="2">
    <source>
        <dbReference type="Pfam" id="PF07596"/>
    </source>
</evidence>
<proteinExistence type="predicted"/>
<dbReference type="Proteomes" id="UP000004358">
    <property type="component" value="Unassembled WGS sequence"/>
</dbReference>
<dbReference type="AlphaFoldDB" id="A3ZYR4"/>
<sequence>MSRLRPHRSGFTLVELLVVIAIIGVLIALLLPAVQQAREAARRSSCQNNMKQLALACHMYHDTYLMLPYGEAQYITWKISILPFIEQSNLSDQFDYTVSFKSNEDTVNSNLLSNVNISAFNCPSYSKNPTDQNYWGNNNRNHQFHSYVGINGALNESNTDKHADWGECFSWYGWKCNNGAFGYNEKLGFNSLTDGTSNTLLLGEHSGRDLTVVGNGADITYGDWGGWAGSGNTGDMFAQTEHAGGGILPIQDGPNANCNGRSGFNCDASYLSSVMVNSEHPGGAQFAMSDGSVRFVAETVDVTSFRRMAMRGDGQIITP</sequence>
<dbReference type="InterPro" id="IPR011453">
    <property type="entry name" value="DUF1559"/>
</dbReference>
<accession>A3ZYR4</accession>
<comment type="caution">
    <text evidence="3">The sequence shown here is derived from an EMBL/GenBank/DDBJ whole genome shotgun (WGS) entry which is preliminary data.</text>
</comment>
<organism evidence="3 4">
    <name type="scientific">Blastopirellula marina DSM 3645</name>
    <dbReference type="NCBI Taxonomy" id="314230"/>
    <lineage>
        <taxon>Bacteria</taxon>
        <taxon>Pseudomonadati</taxon>
        <taxon>Planctomycetota</taxon>
        <taxon>Planctomycetia</taxon>
        <taxon>Pirellulales</taxon>
        <taxon>Pirellulaceae</taxon>
        <taxon>Blastopirellula</taxon>
    </lineage>
</organism>
<dbReference type="HOGENOM" id="CLU_041661_0_0_0"/>
<evidence type="ECO:0000313" key="3">
    <source>
        <dbReference type="EMBL" id="EAQ78275.1"/>
    </source>
</evidence>
<dbReference type="Gene3D" id="3.30.700.10">
    <property type="entry name" value="Glycoprotein, Type 4 Pilin"/>
    <property type="match status" value="1"/>
</dbReference>
<name>A3ZYR4_9BACT</name>
<dbReference type="InterPro" id="IPR027558">
    <property type="entry name" value="Pre_pil_HX9DG_C"/>
</dbReference>
<dbReference type="Pfam" id="PF07963">
    <property type="entry name" value="N_methyl"/>
    <property type="match status" value="1"/>
</dbReference>
<keyword evidence="1" id="KW-1133">Transmembrane helix</keyword>
<feature type="domain" description="DUF1559" evidence="2">
    <location>
        <begin position="35"/>
        <end position="302"/>
    </location>
</feature>
<keyword evidence="1" id="KW-0472">Membrane</keyword>
<dbReference type="PROSITE" id="PS00409">
    <property type="entry name" value="PROKAR_NTER_METHYL"/>
    <property type="match status" value="1"/>
</dbReference>
<dbReference type="NCBIfam" id="TIGR04294">
    <property type="entry name" value="pre_pil_HX9DG"/>
    <property type="match status" value="1"/>
</dbReference>
<evidence type="ECO:0000313" key="4">
    <source>
        <dbReference type="Proteomes" id="UP000004358"/>
    </source>
</evidence>
<dbReference type="STRING" id="314230.DSM3645_18101"/>
<dbReference type="InterPro" id="IPR045584">
    <property type="entry name" value="Pilin-like"/>
</dbReference>
<feature type="transmembrane region" description="Helical" evidence="1">
    <location>
        <begin position="12"/>
        <end position="34"/>
    </location>
</feature>
<keyword evidence="1" id="KW-0812">Transmembrane</keyword>
<dbReference type="PANTHER" id="PTHR30093:SF2">
    <property type="entry name" value="TYPE II SECRETION SYSTEM PROTEIN H"/>
    <property type="match status" value="1"/>
</dbReference>
<dbReference type="OrthoDB" id="240776at2"/>
<dbReference type="InterPro" id="IPR012902">
    <property type="entry name" value="N_methyl_site"/>
</dbReference>
<dbReference type="NCBIfam" id="TIGR02532">
    <property type="entry name" value="IV_pilin_GFxxxE"/>
    <property type="match status" value="1"/>
</dbReference>